<dbReference type="PANTHER" id="PTHR31170:SF9">
    <property type="entry name" value="PROTEIN, PUTATIVE (DUF247)-RELATED"/>
    <property type="match status" value="1"/>
</dbReference>
<comment type="caution">
    <text evidence="1">The sequence shown here is derived from an EMBL/GenBank/DDBJ whole genome shotgun (WGS) entry which is preliminary data.</text>
</comment>
<keyword evidence="2" id="KW-1185">Reference proteome</keyword>
<evidence type="ECO:0000313" key="1">
    <source>
        <dbReference type="EMBL" id="KAK4592744.1"/>
    </source>
</evidence>
<dbReference type="EMBL" id="JAXUIC010000004">
    <property type="protein sequence ID" value="KAK4592744.1"/>
    <property type="molecule type" value="Genomic_DNA"/>
</dbReference>
<dbReference type="InterPro" id="IPR004158">
    <property type="entry name" value="DUF247_pln"/>
</dbReference>
<dbReference type="PANTHER" id="PTHR31170">
    <property type="entry name" value="BNAC04G53230D PROTEIN"/>
    <property type="match status" value="1"/>
</dbReference>
<name>A0AAN7FKS3_QUERU</name>
<dbReference type="AlphaFoldDB" id="A0AAN7FKS3"/>
<evidence type="ECO:0000313" key="2">
    <source>
        <dbReference type="Proteomes" id="UP001324115"/>
    </source>
</evidence>
<organism evidence="1 2">
    <name type="scientific">Quercus rubra</name>
    <name type="common">Northern red oak</name>
    <name type="synonym">Quercus borealis</name>
    <dbReference type="NCBI Taxonomy" id="3512"/>
    <lineage>
        <taxon>Eukaryota</taxon>
        <taxon>Viridiplantae</taxon>
        <taxon>Streptophyta</taxon>
        <taxon>Embryophyta</taxon>
        <taxon>Tracheophyta</taxon>
        <taxon>Spermatophyta</taxon>
        <taxon>Magnoliopsida</taxon>
        <taxon>eudicotyledons</taxon>
        <taxon>Gunneridae</taxon>
        <taxon>Pentapetalae</taxon>
        <taxon>rosids</taxon>
        <taxon>fabids</taxon>
        <taxon>Fagales</taxon>
        <taxon>Fagaceae</taxon>
        <taxon>Quercus</taxon>
    </lineage>
</organism>
<proteinExistence type="predicted"/>
<dbReference type="Proteomes" id="UP001324115">
    <property type="component" value="Unassembled WGS sequence"/>
</dbReference>
<accession>A0AAN7FKS3</accession>
<protein>
    <submittedName>
        <fullName evidence="1">Uncharacterized protein</fullName>
    </submittedName>
</protein>
<reference evidence="1 2" key="1">
    <citation type="journal article" date="2023" name="G3 (Bethesda)">
        <title>A haplotype-resolved chromosome-scale genome for Quercus rubra L. provides insights into the genetics of adaptive traits for red oak species.</title>
        <authorList>
            <person name="Kapoor B."/>
            <person name="Jenkins J."/>
            <person name="Schmutz J."/>
            <person name="Zhebentyayeva T."/>
            <person name="Kuelheim C."/>
            <person name="Coggeshall M."/>
            <person name="Heim C."/>
            <person name="Lasky J.R."/>
            <person name="Leites L."/>
            <person name="Islam-Faridi N."/>
            <person name="Romero-Severson J."/>
            <person name="DeLeo V.L."/>
            <person name="Lucas S.M."/>
            <person name="Lazic D."/>
            <person name="Gailing O."/>
            <person name="Carlson J."/>
            <person name="Staton M."/>
        </authorList>
    </citation>
    <scope>NUCLEOTIDE SEQUENCE [LARGE SCALE GENOMIC DNA]</scope>
    <source>
        <strain evidence="1">Pseudo-F2</strain>
    </source>
</reference>
<gene>
    <name evidence="1" type="ORF">RGQ29_017046</name>
</gene>
<dbReference type="Pfam" id="PF03140">
    <property type="entry name" value="DUF247"/>
    <property type="match status" value="1"/>
</dbReference>
<sequence>MTDRVDMIIDLPPLFPEPKPKWTAECCIYRVHQRLRQVKEEACTPKLISIGPFHHDKEELRDMEALKLRYYIEFCRRTGTEPRDIGSIIEKKEQKIINCYDGSLDMSNENILQIILVDSIFIIEYFARDTAEWSKTVRNPWLKAHIMLDLILLENQIPFFILHKLYKKFFRRNCEDSFFKLACEYFWKYLFSQEKQKLPEKEVKHFTDLIRHIYYPSNPKIGDPVSYVHSSTKLYETGVRFEKTEEGRFDKIKFKKWEPEPMQSILYLPSFVADNRNEYLF</sequence>